<protein>
    <submittedName>
        <fullName evidence="1">Uncharacterized protein</fullName>
    </submittedName>
</protein>
<dbReference type="EMBL" id="LAZR01025074">
    <property type="protein sequence ID" value="KKL73082.1"/>
    <property type="molecule type" value="Genomic_DNA"/>
</dbReference>
<gene>
    <name evidence="1" type="ORF">LCGC14_2078450</name>
</gene>
<accession>A0A0F9HD80</accession>
<sequence length="37" mass="4016">SKNNTKMFLYDAGGTALTEADFTNGSIFILQVTYIVA</sequence>
<proteinExistence type="predicted"/>
<dbReference type="AlphaFoldDB" id="A0A0F9HD80"/>
<feature type="non-terminal residue" evidence="1">
    <location>
        <position position="1"/>
    </location>
</feature>
<organism evidence="1">
    <name type="scientific">marine sediment metagenome</name>
    <dbReference type="NCBI Taxonomy" id="412755"/>
    <lineage>
        <taxon>unclassified sequences</taxon>
        <taxon>metagenomes</taxon>
        <taxon>ecological metagenomes</taxon>
    </lineage>
</organism>
<reference evidence="1" key="1">
    <citation type="journal article" date="2015" name="Nature">
        <title>Complex archaea that bridge the gap between prokaryotes and eukaryotes.</title>
        <authorList>
            <person name="Spang A."/>
            <person name="Saw J.H."/>
            <person name="Jorgensen S.L."/>
            <person name="Zaremba-Niedzwiedzka K."/>
            <person name="Martijn J."/>
            <person name="Lind A.E."/>
            <person name="van Eijk R."/>
            <person name="Schleper C."/>
            <person name="Guy L."/>
            <person name="Ettema T.J."/>
        </authorList>
    </citation>
    <scope>NUCLEOTIDE SEQUENCE</scope>
</reference>
<comment type="caution">
    <text evidence="1">The sequence shown here is derived from an EMBL/GenBank/DDBJ whole genome shotgun (WGS) entry which is preliminary data.</text>
</comment>
<name>A0A0F9HD80_9ZZZZ</name>
<evidence type="ECO:0000313" key="1">
    <source>
        <dbReference type="EMBL" id="KKL73082.1"/>
    </source>
</evidence>